<organism evidence="2 3">
    <name type="scientific">Citricoccus parietis</name>
    <dbReference type="NCBI Taxonomy" id="592307"/>
    <lineage>
        <taxon>Bacteria</taxon>
        <taxon>Bacillati</taxon>
        <taxon>Actinomycetota</taxon>
        <taxon>Actinomycetes</taxon>
        <taxon>Micrococcales</taxon>
        <taxon>Micrococcaceae</taxon>
        <taxon>Citricoccus</taxon>
    </lineage>
</organism>
<reference evidence="2 3" key="1">
    <citation type="submission" date="2024-09" db="EMBL/GenBank/DDBJ databases">
        <authorList>
            <person name="Sun Q."/>
            <person name="Mori K."/>
        </authorList>
    </citation>
    <scope>NUCLEOTIDE SEQUENCE [LARGE SCALE GENOMIC DNA]</scope>
    <source>
        <strain evidence="2 3">CCM 7609</strain>
    </source>
</reference>
<name>A0ABV6F8P4_9MICC</name>
<feature type="compositionally biased region" description="Acidic residues" evidence="1">
    <location>
        <begin position="7"/>
        <end position="27"/>
    </location>
</feature>
<dbReference type="Proteomes" id="UP001589766">
    <property type="component" value="Unassembled WGS sequence"/>
</dbReference>
<protein>
    <submittedName>
        <fullName evidence="2">Uncharacterized protein</fullName>
    </submittedName>
</protein>
<comment type="caution">
    <text evidence="2">The sequence shown here is derived from an EMBL/GenBank/DDBJ whole genome shotgun (WGS) entry which is preliminary data.</text>
</comment>
<evidence type="ECO:0000313" key="3">
    <source>
        <dbReference type="Proteomes" id="UP001589766"/>
    </source>
</evidence>
<dbReference type="EMBL" id="JBHLWH010000042">
    <property type="protein sequence ID" value="MFC0249689.1"/>
    <property type="molecule type" value="Genomic_DNA"/>
</dbReference>
<sequence length="61" mass="6734">MDHENPEVPEEDRLEESEAVAAEDAEDPVAAAAAAAHRHDDERADEWEDESFPASDPPSNY</sequence>
<evidence type="ECO:0000256" key="1">
    <source>
        <dbReference type="SAM" id="MobiDB-lite"/>
    </source>
</evidence>
<dbReference type="RefSeq" id="WP_159548301.1">
    <property type="nucleotide sequence ID" value="NZ_JBHLWH010000042.1"/>
</dbReference>
<keyword evidence="3" id="KW-1185">Reference proteome</keyword>
<evidence type="ECO:0000313" key="2">
    <source>
        <dbReference type="EMBL" id="MFC0249689.1"/>
    </source>
</evidence>
<proteinExistence type="predicted"/>
<gene>
    <name evidence="2" type="ORF">ACFFIO_14385</name>
</gene>
<feature type="region of interest" description="Disordered" evidence="1">
    <location>
        <begin position="1"/>
        <end position="61"/>
    </location>
</feature>
<accession>A0ABV6F8P4</accession>